<evidence type="ECO:0000256" key="1">
    <source>
        <dbReference type="ARBA" id="ARBA00004651"/>
    </source>
</evidence>
<evidence type="ECO:0000313" key="8">
    <source>
        <dbReference type="Proteomes" id="UP001597168"/>
    </source>
</evidence>
<feature type="transmembrane region" description="Helical" evidence="6">
    <location>
        <begin position="133"/>
        <end position="155"/>
    </location>
</feature>
<protein>
    <submittedName>
        <fullName evidence="7">Lysylphosphatidylglycerol synthase domain-containing protein</fullName>
    </submittedName>
</protein>
<keyword evidence="4 6" id="KW-1133">Transmembrane helix</keyword>
<feature type="transmembrane region" description="Helical" evidence="6">
    <location>
        <begin position="99"/>
        <end position="121"/>
    </location>
</feature>
<feature type="transmembrane region" description="Helical" evidence="6">
    <location>
        <begin position="167"/>
        <end position="190"/>
    </location>
</feature>
<dbReference type="EMBL" id="JBHTLK010000041">
    <property type="protein sequence ID" value="MFD1147627.1"/>
    <property type="molecule type" value="Genomic_DNA"/>
</dbReference>
<keyword evidence="3 6" id="KW-0812">Transmembrane</keyword>
<keyword evidence="2" id="KW-1003">Cell membrane</keyword>
<comment type="subcellular location">
    <subcellularLocation>
        <location evidence="1">Cell membrane</location>
        <topology evidence="1">Multi-pass membrane protein</topology>
    </subcellularLocation>
</comment>
<gene>
    <name evidence="7" type="ORF">ACFQ3T_10865</name>
</gene>
<feature type="transmembrane region" description="Helical" evidence="6">
    <location>
        <begin position="244"/>
        <end position="264"/>
    </location>
</feature>
<evidence type="ECO:0000256" key="5">
    <source>
        <dbReference type="ARBA" id="ARBA00023136"/>
    </source>
</evidence>
<organism evidence="7 8">
    <name type="scientific">Saccharothrix hoggarensis</name>
    <dbReference type="NCBI Taxonomy" id="913853"/>
    <lineage>
        <taxon>Bacteria</taxon>
        <taxon>Bacillati</taxon>
        <taxon>Actinomycetota</taxon>
        <taxon>Actinomycetes</taxon>
        <taxon>Pseudonocardiales</taxon>
        <taxon>Pseudonocardiaceae</taxon>
        <taxon>Saccharothrix</taxon>
    </lineage>
</organism>
<feature type="transmembrane region" description="Helical" evidence="6">
    <location>
        <begin position="61"/>
        <end position="79"/>
    </location>
</feature>
<evidence type="ECO:0000256" key="2">
    <source>
        <dbReference type="ARBA" id="ARBA00022475"/>
    </source>
</evidence>
<comment type="caution">
    <text evidence="7">The sequence shown here is derived from an EMBL/GenBank/DDBJ whole genome shotgun (WGS) entry which is preliminary data.</text>
</comment>
<dbReference type="RefSeq" id="WP_380722927.1">
    <property type="nucleotide sequence ID" value="NZ_JBHTLK010000041.1"/>
</dbReference>
<sequence>MSESAVDAVVEEKPARTRKQVVIAWARRLLVVLVLAGAVYQLTGQWDEVSAALLSLPWQSVALSMVAVFAGLFLGSVVWKIVLSDLGAPVTYADAAKFYLVGGLGKYIPGAVWAVLLSMELAKQAGVNRARSFTAGLVATGMGVVASLITGLAALPVLLGGGESRQLLWLFSLLLIGLVFLHPKLLTWLVNLVLRVLRKQPLERRFTGKEVLKATGVAVAIYVLYGVHLWLLVNALGSPSIGTLVLSAGTMGISMTAGLVAFFLPSGIGARELVITGAIATVLPTPQAVALALVSRLMFTVADLISAGVAALVAQLQRKRAAKAA</sequence>
<dbReference type="Proteomes" id="UP001597168">
    <property type="component" value="Unassembled WGS sequence"/>
</dbReference>
<dbReference type="Pfam" id="PF03706">
    <property type="entry name" value="LPG_synthase_TM"/>
    <property type="match status" value="1"/>
</dbReference>
<accession>A0ABW3QS73</accession>
<evidence type="ECO:0000313" key="7">
    <source>
        <dbReference type="EMBL" id="MFD1147627.1"/>
    </source>
</evidence>
<proteinExistence type="predicted"/>
<evidence type="ECO:0000256" key="4">
    <source>
        <dbReference type="ARBA" id="ARBA00022989"/>
    </source>
</evidence>
<reference evidence="8" key="1">
    <citation type="journal article" date="2019" name="Int. J. Syst. Evol. Microbiol.">
        <title>The Global Catalogue of Microorganisms (GCM) 10K type strain sequencing project: providing services to taxonomists for standard genome sequencing and annotation.</title>
        <authorList>
            <consortium name="The Broad Institute Genomics Platform"/>
            <consortium name="The Broad Institute Genome Sequencing Center for Infectious Disease"/>
            <person name="Wu L."/>
            <person name="Ma J."/>
        </authorList>
    </citation>
    <scope>NUCLEOTIDE SEQUENCE [LARGE SCALE GENOMIC DNA]</scope>
    <source>
        <strain evidence="8">CCUG 60214</strain>
    </source>
</reference>
<keyword evidence="5 6" id="KW-0472">Membrane</keyword>
<evidence type="ECO:0000256" key="6">
    <source>
        <dbReference type="SAM" id="Phobius"/>
    </source>
</evidence>
<keyword evidence="8" id="KW-1185">Reference proteome</keyword>
<dbReference type="InterPro" id="IPR022791">
    <property type="entry name" value="L-PG_synthase/AglD"/>
</dbReference>
<feature type="transmembrane region" description="Helical" evidence="6">
    <location>
        <begin position="211"/>
        <end position="232"/>
    </location>
</feature>
<evidence type="ECO:0000256" key="3">
    <source>
        <dbReference type="ARBA" id="ARBA00022692"/>
    </source>
</evidence>
<feature type="transmembrane region" description="Helical" evidence="6">
    <location>
        <begin position="273"/>
        <end position="291"/>
    </location>
</feature>
<name>A0ABW3QS73_9PSEU</name>
<feature type="transmembrane region" description="Helical" evidence="6">
    <location>
        <begin position="20"/>
        <end position="40"/>
    </location>
</feature>